<accession>A0ABU1UDM9</accession>
<keyword evidence="3" id="KW-0274">FAD</keyword>
<organism evidence="6 7">
    <name type="scientific">Arthrobacter ginsengisoli</name>
    <dbReference type="NCBI Taxonomy" id="1356565"/>
    <lineage>
        <taxon>Bacteria</taxon>
        <taxon>Bacillati</taxon>
        <taxon>Actinomycetota</taxon>
        <taxon>Actinomycetes</taxon>
        <taxon>Micrococcales</taxon>
        <taxon>Micrococcaceae</taxon>
        <taxon>Arthrobacter</taxon>
    </lineage>
</organism>
<keyword evidence="4 6" id="KW-0560">Oxidoreductase</keyword>
<protein>
    <submittedName>
        <fullName evidence="6">4-hydroxyacetophenone monooxygenase</fullName>
        <ecNumber evidence="6">1.14.13.84</ecNumber>
    </submittedName>
</protein>
<dbReference type="InterPro" id="IPR051209">
    <property type="entry name" value="FAD-bind_Monooxygenase_sf"/>
</dbReference>
<reference evidence="6 7" key="1">
    <citation type="submission" date="2023-07" db="EMBL/GenBank/DDBJ databases">
        <title>Sorghum-associated microbial communities from plants grown in Nebraska, USA.</title>
        <authorList>
            <person name="Schachtman D."/>
        </authorList>
    </citation>
    <scope>NUCLEOTIDE SEQUENCE [LARGE SCALE GENOMIC DNA]</scope>
    <source>
        <strain evidence="6 7">BE167</strain>
    </source>
</reference>
<evidence type="ECO:0000313" key="7">
    <source>
        <dbReference type="Proteomes" id="UP001252243"/>
    </source>
</evidence>
<dbReference type="SUPFAM" id="SSF51905">
    <property type="entry name" value="FAD/NAD(P)-binding domain"/>
    <property type="match status" value="2"/>
</dbReference>
<dbReference type="Gene3D" id="3.50.50.60">
    <property type="entry name" value="FAD/NAD(P)-binding domain"/>
    <property type="match status" value="2"/>
</dbReference>
<dbReference type="RefSeq" id="WP_310057783.1">
    <property type="nucleotide sequence ID" value="NZ_JAVDVQ010000010.1"/>
</dbReference>
<dbReference type="InterPro" id="IPR020946">
    <property type="entry name" value="Flavin_mOase-like"/>
</dbReference>
<comment type="similarity">
    <text evidence="1">Belongs to the FAD-binding monooxygenase family.</text>
</comment>
<gene>
    <name evidence="6" type="ORF">J2X01_002598</name>
</gene>
<dbReference type="GO" id="GO:0033767">
    <property type="term" value="F:4-hydroxyacetophenone monooxygenase activity"/>
    <property type="evidence" value="ECO:0007669"/>
    <property type="project" value="UniProtKB-EC"/>
</dbReference>
<evidence type="ECO:0000313" key="6">
    <source>
        <dbReference type="EMBL" id="MDR7083304.1"/>
    </source>
</evidence>
<name>A0ABU1UDM9_9MICC</name>
<evidence type="ECO:0000256" key="4">
    <source>
        <dbReference type="ARBA" id="ARBA00023002"/>
    </source>
</evidence>
<dbReference type="Proteomes" id="UP001252243">
    <property type="component" value="Unassembled WGS sequence"/>
</dbReference>
<comment type="caution">
    <text evidence="6">The sequence shown here is derived from an EMBL/GenBank/DDBJ whole genome shotgun (WGS) entry which is preliminary data.</text>
</comment>
<keyword evidence="2" id="KW-0285">Flavoprotein</keyword>
<sequence length="660" mass="73607">MPNMQESRSETARFDDLYWEPRAEPIVEDDAFLAEIIAQAELPVLLAAIAAALGDTSSLSSDLQPPLSPVDTQPHPHGGMSPDQQERAKEVALAGLRELRDNGITAVDLLPDETVTDLLRFLTAGREHWYGSLKHELDLAADKGGAPQWHFDDVADGREFPVLIVGAGIAGIAAAHRYKQAGVPFIVVEDAPMLGGTWAKNSYPGVRLDTPTFGYSYSFAQRGDWPHQFAQGRDVLDYVRDVAERAGIIENIEFSTRLNRLRWDERARMWKATTRDAAGKEQTRSFAAVVSALGQLDRPHIPHFEGIDQYRGVTMHSQEWSHEADYAGKRVAVIGTGASAYQIVPALADDVEKLVLFQRTAPWMLPAPNYHDRVTDAFTWLRRKVPHYAQWNRLWATVQGIPGRLHTVTAEEGWEGAPLSVSRKNQEVRDVLTGLLAAQFEERPDLLAHAVPNYPPGAKRMLRDNGVWADALKSPHTTVVTAGIDRFSEHGIIDSHGVEHEVDIVVFATGFKPSDYLDEVEVIGRDGVEIHDFWKGDARAYNGITVPGFPNFFLIYGPNVGGVVAGSLHFMIERAVEFSLKSVYEILQRGVSAIDVRPAALDRFVDWIDAGNRRMAWGQPYVHTWYQNAHGRVSQVWPYTNAEYWQITEAVSESDHEFIA</sequence>
<dbReference type="EC" id="1.14.13.84" evidence="6"/>
<evidence type="ECO:0000256" key="1">
    <source>
        <dbReference type="ARBA" id="ARBA00010139"/>
    </source>
</evidence>
<dbReference type="InterPro" id="IPR036188">
    <property type="entry name" value="FAD/NAD-bd_sf"/>
</dbReference>
<evidence type="ECO:0000256" key="5">
    <source>
        <dbReference type="SAM" id="MobiDB-lite"/>
    </source>
</evidence>
<proteinExistence type="inferred from homology"/>
<evidence type="ECO:0000256" key="2">
    <source>
        <dbReference type="ARBA" id="ARBA00022630"/>
    </source>
</evidence>
<dbReference type="EMBL" id="JAVDVQ010000010">
    <property type="protein sequence ID" value="MDR7083304.1"/>
    <property type="molecule type" value="Genomic_DNA"/>
</dbReference>
<feature type="region of interest" description="Disordered" evidence="5">
    <location>
        <begin position="58"/>
        <end position="85"/>
    </location>
</feature>
<keyword evidence="7" id="KW-1185">Reference proteome</keyword>
<dbReference type="PANTHER" id="PTHR42877:SF4">
    <property type="entry name" value="FAD_NAD(P)-BINDING DOMAIN-CONTAINING PROTEIN-RELATED"/>
    <property type="match status" value="1"/>
</dbReference>
<dbReference type="Pfam" id="PF00743">
    <property type="entry name" value="FMO-like"/>
    <property type="match status" value="1"/>
</dbReference>
<dbReference type="PANTHER" id="PTHR42877">
    <property type="entry name" value="L-ORNITHINE N(5)-MONOOXYGENASE-RELATED"/>
    <property type="match status" value="1"/>
</dbReference>
<keyword evidence="6" id="KW-0503">Monooxygenase</keyword>
<evidence type="ECO:0000256" key="3">
    <source>
        <dbReference type="ARBA" id="ARBA00022827"/>
    </source>
</evidence>